<dbReference type="EMBL" id="CACRTV010000033">
    <property type="protein sequence ID" value="VYT98819.1"/>
    <property type="molecule type" value="Genomic_DNA"/>
</dbReference>
<accession>A0A6N3B2C7</accession>
<proteinExistence type="predicted"/>
<organism evidence="1">
    <name type="scientific">Clostridium paraputrificum</name>
    <dbReference type="NCBI Taxonomy" id="29363"/>
    <lineage>
        <taxon>Bacteria</taxon>
        <taxon>Bacillati</taxon>
        <taxon>Bacillota</taxon>
        <taxon>Clostridia</taxon>
        <taxon>Eubacteriales</taxon>
        <taxon>Clostridiaceae</taxon>
        <taxon>Clostridium</taxon>
    </lineage>
</organism>
<evidence type="ECO:0000313" key="1">
    <source>
        <dbReference type="EMBL" id="VYT98819.1"/>
    </source>
</evidence>
<reference evidence="1" key="1">
    <citation type="submission" date="2019-11" db="EMBL/GenBank/DDBJ databases">
        <authorList>
            <person name="Feng L."/>
        </authorList>
    </citation>
    <scope>NUCLEOTIDE SEQUENCE</scope>
    <source>
        <strain evidence="1">CParaputrificumLFYP93</strain>
    </source>
</reference>
<dbReference type="RefSeq" id="WP_156560093.1">
    <property type="nucleotide sequence ID" value="NZ_CACRTV010000033.1"/>
</dbReference>
<gene>
    <name evidence="1" type="ORF">CPLFYP93_01097</name>
</gene>
<name>A0A6N3B2C7_9CLOT</name>
<protein>
    <submittedName>
        <fullName evidence="1">Uncharacterized protein</fullName>
    </submittedName>
</protein>
<sequence>MKKDNKSLLDFTYDVKSESNDISKVKCVGILADKIYDYTSFEILQFGVKNEDFFIRTINEEKYKVGSEVCIDEVSLCYDYIGIKDDETINALASYNNKNRKGEILVEANGRKVYLKGKNTSANVSKYNESNYLMLYKEFEGYFNSIIYSSDRVSVFKHGLRYFVDGLEINIKGKIGDKPFEGVKSYKKNNSNEITPIEITKLDVLGDYRYRDDKNQLCSYSESGLNLSTVNLYGDLLIPKDKKRIKLTVKLEPCLSIEDVEPILKYDGGSTISAVVKYSFLTTHNIYHSTKESLGVFIDSNGIKYRKVNIYGDK</sequence>
<dbReference type="AlphaFoldDB" id="A0A6N3B2C7"/>